<proteinExistence type="predicted"/>
<dbReference type="Proteomes" id="UP000095287">
    <property type="component" value="Unplaced"/>
</dbReference>
<evidence type="ECO:0000313" key="3">
    <source>
        <dbReference type="WBParaSite" id="L893_g8079.t1"/>
    </source>
</evidence>
<feature type="transmembrane region" description="Helical" evidence="1">
    <location>
        <begin position="135"/>
        <end position="158"/>
    </location>
</feature>
<name>A0A1I8AQ56_9BILA</name>
<organism evidence="2 3">
    <name type="scientific">Steinernema glaseri</name>
    <dbReference type="NCBI Taxonomy" id="37863"/>
    <lineage>
        <taxon>Eukaryota</taxon>
        <taxon>Metazoa</taxon>
        <taxon>Ecdysozoa</taxon>
        <taxon>Nematoda</taxon>
        <taxon>Chromadorea</taxon>
        <taxon>Rhabditida</taxon>
        <taxon>Tylenchina</taxon>
        <taxon>Panagrolaimomorpha</taxon>
        <taxon>Strongyloidoidea</taxon>
        <taxon>Steinernematidae</taxon>
        <taxon>Steinernema</taxon>
    </lineage>
</organism>
<sequence length="313" mass="35460">MVMAQAPVIVDLFQTYFQHYFDGTCCIIIILLNSISLLIQLRRAVKKTRYGMLFMLLVTFICFGVVNIPSIVLRIVPWDSRRIIFARNPETLWLAAVAPYLSQQIVSISGALLALDRVLIMCLKLNYGRYNCSVILSVISCSVNTVLIIVFFLVIIFAGHSTLVINAHEYLKNCLLSATLVLETTLYFIFLVKFRKYVKKNMGNNQESVQTNQIVFFQAVCHLLLCTVPNAVACFSIMTPIGRTVEWLKHVLIFSEPMYCASVLLTSVFTLYKLTPKKDVVQVVSTSTTSNASSNSNNLKHPKYRNKCYFSVF</sequence>
<keyword evidence="2" id="KW-1185">Reference proteome</keyword>
<keyword evidence="1" id="KW-0812">Transmembrane</keyword>
<keyword evidence="1" id="KW-1133">Transmembrane helix</keyword>
<evidence type="ECO:0000256" key="1">
    <source>
        <dbReference type="SAM" id="Phobius"/>
    </source>
</evidence>
<feature type="transmembrane region" description="Helical" evidence="1">
    <location>
        <begin position="215"/>
        <end position="238"/>
    </location>
</feature>
<feature type="transmembrane region" description="Helical" evidence="1">
    <location>
        <begin position="92"/>
        <end position="115"/>
    </location>
</feature>
<reference evidence="3" key="1">
    <citation type="submission" date="2016-11" db="UniProtKB">
        <authorList>
            <consortium name="WormBaseParasite"/>
        </authorList>
    </citation>
    <scope>IDENTIFICATION</scope>
</reference>
<keyword evidence="1" id="KW-0472">Membrane</keyword>
<dbReference type="WBParaSite" id="L893_g8079.t1">
    <property type="protein sequence ID" value="L893_g8079.t1"/>
    <property type="gene ID" value="L893_g8079"/>
</dbReference>
<dbReference type="AlphaFoldDB" id="A0A1I8AQ56"/>
<feature type="transmembrane region" description="Helical" evidence="1">
    <location>
        <begin position="170"/>
        <end position="194"/>
    </location>
</feature>
<feature type="transmembrane region" description="Helical" evidence="1">
    <location>
        <begin position="250"/>
        <end position="272"/>
    </location>
</feature>
<feature type="transmembrane region" description="Helical" evidence="1">
    <location>
        <begin position="51"/>
        <end position="72"/>
    </location>
</feature>
<accession>A0A1I8AQ56</accession>
<evidence type="ECO:0000313" key="2">
    <source>
        <dbReference type="Proteomes" id="UP000095287"/>
    </source>
</evidence>
<feature type="transmembrane region" description="Helical" evidence="1">
    <location>
        <begin position="20"/>
        <end position="39"/>
    </location>
</feature>
<protein>
    <submittedName>
        <fullName evidence="3">G_PROTEIN_RECEP_F1_2 domain-containing protein</fullName>
    </submittedName>
</protein>